<dbReference type="AlphaFoldDB" id="A0A176WH90"/>
<organism evidence="2 3">
    <name type="scientific">Marchantia polymorpha subsp. ruderalis</name>
    <dbReference type="NCBI Taxonomy" id="1480154"/>
    <lineage>
        <taxon>Eukaryota</taxon>
        <taxon>Viridiplantae</taxon>
        <taxon>Streptophyta</taxon>
        <taxon>Embryophyta</taxon>
        <taxon>Marchantiophyta</taxon>
        <taxon>Marchantiopsida</taxon>
        <taxon>Marchantiidae</taxon>
        <taxon>Marchantiales</taxon>
        <taxon>Marchantiaceae</taxon>
        <taxon>Marchantia</taxon>
    </lineage>
</organism>
<accession>A0A176WH90</accession>
<dbReference type="Proteomes" id="UP000077202">
    <property type="component" value="Unassembled WGS sequence"/>
</dbReference>
<proteinExistence type="predicted"/>
<evidence type="ECO:0000256" key="1">
    <source>
        <dbReference type="SAM" id="MobiDB-lite"/>
    </source>
</evidence>
<protein>
    <submittedName>
        <fullName evidence="2">Uncharacterized protein</fullName>
    </submittedName>
</protein>
<reference evidence="2" key="1">
    <citation type="submission" date="2016-03" db="EMBL/GenBank/DDBJ databases">
        <title>Mechanisms controlling the formation of the plant cell surface in tip-growing cells are functionally conserved among land plants.</title>
        <authorList>
            <person name="Honkanen S."/>
            <person name="Jones V.A."/>
            <person name="Morieri G."/>
            <person name="Champion C."/>
            <person name="Hetherington A.J."/>
            <person name="Kelly S."/>
            <person name="Saint-Marcoux D."/>
            <person name="Proust H."/>
            <person name="Prescott H."/>
            <person name="Dolan L."/>
        </authorList>
    </citation>
    <scope>NUCLEOTIDE SEQUENCE [LARGE SCALE GENOMIC DNA]</scope>
    <source>
        <tissue evidence="2">Whole gametophyte</tissue>
    </source>
</reference>
<gene>
    <name evidence="2" type="ORF">AXG93_3218s1220</name>
</gene>
<feature type="region of interest" description="Disordered" evidence="1">
    <location>
        <begin position="1"/>
        <end position="70"/>
    </location>
</feature>
<evidence type="ECO:0000313" key="2">
    <source>
        <dbReference type="EMBL" id="OAE32449.1"/>
    </source>
</evidence>
<evidence type="ECO:0000313" key="3">
    <source>
        <dbReference type="Proteomes" id="UP000077202"/>
    </source>
</evidence>
<name>A0A176WH90_MARPO</name>
<sequence>MHDLQALYRFSGNVNGREPTAREGTKGGPANRPPPPNERFDTRPRAASPDRIFLPDAASRPSPASFPPRTELALNDEATMKGLGRHNDGNGILEVLELVRVLELPFGGAH</sequence>
<keyword evidence="3" id="KW-1185">Reference proteome</keyword>
<dbReference type="EMBL" id="LVLJ01000822">
    <property type="protein sequence ID" value="OAE32449.1"/>
    <property type="molecule type" value="Genomic_DNA"/>
</dbReference>
<comment type="caution">
    <text evidence="2">The sequence shown here is derived from an EMBL/GenBank/DDBJ whole genome shotgun (WGS) entry which is preliminary data.</text>
</comment>